<dbReference type="EMBL" id="JADEXG010000102">
    <property type="protein sequence ID" value="MBE9080323.1"/>
    <property type="molecule type" value="Genomic_DNA"/>
</dbReference>
<feature type="compositionally biased region" description="Low complexity" evidence="1">
    <location>
        <begin position="69"/>
        <end position="81"/>
    </location>
</feature>
<dbReference type="Pfam" id="PF05239">
    <property type="entry name" value="PRC"/>
    <property type="match status" value="1"/>
</dbReference>
<dbReference type="AlphaFoldDB" id="A0A8J7ALU5"/>
<sequence>MVVLALTRQQVEDSPPISLDEPVSRQVEAEYLRYYGYPPYWEGPGLWGVAMFPPYSGFAGAVAPTYEARPEAAPTPAPATEAEPHGDPHLRSTHEIKGYNIHAHDGEIGHVEDFILDDSTWSIRYMVVDTRNWWPGKKVLISSQWLQSMNWVSQRVNVDLSRETIKHSPEYDPDQVINRAYEIELHSHYERPAYWQEIAVRDD</sequence>
<dbReference type="SUPFAM" id="SSF50346">
    <property type="entry name" value="PRC-barrel domain"/>
    <property type="match status" value="1"/>
</dbReference>
<protein>
    <submittedName>
        <fullName evidence="3">PRC-barrel domain-containing protein</fullName>
    </submittedName>
</protein>
<accession>A0A8J7ALU5</accession>
<feature type="region of interest" description="Disordered" evidence="1">
    <location>
        <begin position="69"/>
        <end position="89"/>
    </location>
</feature>
<name>A0A8J7ALU5_9CYAN</name>
<dbReference type="GO" id="GO:0030077">
    <property type="term" value="C:plasma membrane light-harvesting complex"/>
    <property type="evidence" value="ECO:0007669"/>
    <property type="project" value="InterPro"/>
</dbReference>
<evidence type="ECO:0000259" key="2">
    <source>
        <dbReference type="Pfam" id="PF05239"/>
    </source>
</evidence>
<dbReference type="InterPro" id="IPR014747">
    <property type="entry name" value="Bac_photo_RC_H_C"/>
</dbReference>
<dbReference type="Proteomes" id="UP000636505">
    <property type="component" value="Unassembled WGS sequence"/>
</dbReference>
<proteinExistence type="predicted"/>
<evidence type="ECO:0000313" key="3">
    <source>
        <dbReference type="EMBL" id="MBE9080323.1"/>
    </source>
</evidence>
<evidence type="ECO:0000256" key="1">
    <source>
        <dbReference type="SAM" id="MobiDB-lite"/>
    </source>
</evidence>
<reference evidence="3" key="1">
    <citation type="submission" date="2020-10" db="EMBL/GenBank/DDBJ databases">
        <authorList>
            <person name="Castelo-Branco R."/>
            <person name="Eusebio N."/>
            <person name="Adriana R."/>
            <person name="Vieira A."/>
            <person name="Brugerolle De Fraissinette N."/>
            <person name="Rezende De Castro R."/>
            <person name="Schneider M.P."/>
            <person name="Vasconcelos V."/>
            <person name="Leao P.N."/>
        </authorList>
    </citation>
    <scope>NUCLEOTIDE SEQUENCE</scope>
    <source>
        <strain evidence="3">LEGE 07310</strain>
    </source>
</reference>
<dbReference type="RefSeq" id="WP_193912154.1">
    <property type="nucleotide sequence ID" value="NZ_JADEXG010000102.1"/>
</dbReference>
<evidence type="ECO:0000313" key="4">
    <source>
        <dbReference type="Proteomes" id="UP000636505"/>
    </source>
</evidence>
<dbReference type="InterPro" id="IPR011033">
    <property type="entry name" value="PRC_barrel-like_sf"/>
</dbReference>
<comment type="caution">
    <text evidence="3">The sequence shown here is derived from an EMBL/GenBank/DDBJ whole genome shotgun (WGS) entry which is preliminary data.</text>
</comment>
<organism evidence="3 4">
    <name type="scientific">Vasconcelosia minhoensis LEGE 07310</name>
    <dbReference type="NCBI Taxonomy" id="915328"/>
    <lineage>
        <taxon>Bacteria</taxon>
        <taxon>Bacillati</taxon>
        <taxon>Cyanobacteriota</taxon>
        <taxon>Cyanophyceae</taxon>
        <taxon>Nodosilineales</taxon>
        <taxon>Cymatolegaceae</taxon>
        <taxon>Vasconcelosia</taxon>
        <taxon>Vasconcelosia minhoensis</taxon>
    </lineage>
</organism>
<keyword evidence="4" id="KW-1185">Reference proteome</keyword>
<gene>
    <name evidence="3" type="ORF">IQ241_24055</name>
</gene>
<feature type="domain" description="PRC-barrel" evidence="2">
    <location>
        <begin position="93"/>
        <end position="159"/>
    </location>
</feature>
<dbReference type="Gene3D" id="3.90.50.10">
    <property type="entry name" value="Photosynthetic Reaction Center, subunit H, domain 2"/>
    <property type="match status" value="2"/>
</dbReference>
<dbReference type="InterPro" id="IPR027275">
    <property type="entry name" value="PRC-brl_dom"/>
</dbReference>
<dbReference type="GO" id="GO:0019684">
    <property type="term" value="P:photosynthesis, light reaction"/>
    <property type="evidence" value="ECO:0007669"/>
    <property type="project" value="InterPro"/>
</dbReference>